<dbReference type="InterPro" id="IPR013525">
    <property type="entry name" value="ABC2_TM"/>
</dbReference>
<dbReference type="InterPro" id="IPR047817">
    <property type="entry name" value="ABC2_TM_bact-type"/>
</dbReference>
<evidence type="ECO:0000256" key="6">
    <source>
        <dbReference type="ARBA" id="ARBA00022692"/>
    </source>
</evidence>
<keyword evidence="3 9" id="KW-0813">Transport</keyword>
<evidence type="ECO:0000256" key="3">
    <source>
        <dbReference type="ARBA" id="ARBA00022448"/>
    </source>
</evidence>
<evidence type="ECO:0000256" key="7">
    <source>
        <dbReference type="ARBA" id="ARBA00022989"/>
    </source>
</evidence>
<keyword evidence="4 9" id="KW-1003">Cell membrane</keyword>
<organism evidence="11 12">
    <name type="scientific">Anaeromyxobacter diazotrophicus</name>
    <dbReference type="NCBI Taxonomy" id="2590199"/>
    <lineage>
        <taxon>Bacteria</taxon>
        <taxon>Pseudomonadati</taxon>
        <taxon>Myxococcota</taxon>
        <taxon>Myxococcia</taxon>
        <taxon>Myxococcales</taxon>
        <taxon>Cystobacterineae</taxon>
        <taxon>Anaeromyxobacteraceae</taxon>
        <taxon>Anaeromyxobacter</taxon>
    </lineage>
</organism>
<dbReference type="PANTHER" id="PTHR30413:SF8">
    <property type="entry name" value="TRANSPORT PERMEASE PROTEIN"/>
    <property type="match status" value="1"/>
</dbReference>
<reference evidence="12" key="1">
    <citation type="journal article" date="2020" name="Appl. Environ. Microbiol.">
        <title>Diazotrophic Anaeromyxobacter Isolates from Soils.</title>
        <authorList>
            <person name="Masuda Y."/>
            <person name="Yamanaka H."/>
            <person name="Xu Z.X."/>
            <person name="Shiratori Y."/>
            <person name="Aono T."/>
            <person name="Amachi S."/>
            <person name="Senoo K."/>
            <person name="Itoh H."/>
        </authorList>
    </citation>
    <scope>NUCLEOTIDE SEQUENCE [LARGE SCALE GENOMIC DNA]</scope>
    <source>
        <strain evidence="12">R267</strain>
    </source>
</reference>
<feature type="transmembrane region" description="Helical" evidence="9">
    <location>
        <begin position="147"/>
        <end position="171"/>
    </location>
</feature>
<protein>
    <recommendedName>
        <fullName evidence="9">Transport permease protein</fullName>
    </recommendedName>
</protein>
<comment type="caution">
    <text evidence="11">The sequence shown here is derived from an EMBL/GenBank/DDBJ whole genome shotgun (WGS) entry which is preliminary data.</text>
</comment>
<gene>
    <name evidence="11" type="ORF">AMYX_11190</name>
</gene>
<feature type="domain" description="ABC transmembrane type-2" evidence="10">
    <location>
        <begin position="42"/>
        <end position="264"/>
    </location>
</feature>
<evidence type="ECO:0000256" key="5">
    <source>
        <dbReference type="ARBA" id="ARBA00022519"/>
    </source>
</evidence>
<evidence type="ECO:0000256" key="4">
    <source>
        <dbReference type="ARBA" id="ARBA00022475"/>
    </source>
</evidence>
<evidence type="ECO:0000259" key="10">
    <source>
        <dbReference type="PROSITE" id="PS51012"/>
    </source>
</evidence>
<feature type="transmembrane region" description="Helical" evidence="9">
    <location>
        <begin position="73"/>
        <end position="99"/>
    </location>
</feature>
<dbReference type="Proteomes" id="UP000503640">
    <property type="component" value="Unassembled WGS sequence"/>
</dbReference>
<sequence length="272" mass="30140">MALPEGRVTTLARPLGELWKFRELIALLVSRDLKVRYKRSVLGMGWTLLSPLLQMLVYTLVFKTIMRVDVPQFPVFLLAGFLPWTLISVSLTGAAHCLLNNQGLIRKVAVPQMVYPLAVVASKLVDLLLSLVPLAIIAAALGRPPGLSWLGLFPSLVLVTLFSSGLALLFSSLTVFYRDMRHLIDILIQVWFYVTPVIYPVSYLEKLPYRSLRWILAANPATPIVRCFQLSLYEGRLPGASVLGPAALATALVLGLGVLVFTSREAEHIHHF</sequence>
<dbReference type="PROSITE" id="PS51012">
    <property type="entry name" value="ABC_TM2"/>
    <property type="match status" value="1"/>
</dbReference>
<dbReference type="PANTHER" id="PTHR30413">
    <property type="entry name" value="INNER MEMBRANE TRANSPORT PERMEASE"/>
    <property type="match status" value="1"/>
</dbReference>
<evidence type="ECO:0000256" key="9">
    <source>
        <dbReference type="RuleBase" id="RU361157"/>
    </source>
</evidence>
<feature type="transmembrane region" description="Helical" evidence="9">
    <location>
        <begin position="120"/>
        <end position="141"/>
    </location>
</feature>
<feature type="transmembrane region" description="Helical" evidence="9">
    <location>
        <begin position="41"/>
        <end position="61"/>
    </location>
</feature>
<proteinExistence type="inferred from homology"/>
<keyword evidence="12" id="KW-1185">Reference proteome</keyword>
<name>A0A7I9VJN3_9BACT</name>
<feature type="transmembrane region" description="Helical" evidence="9">
    <location>
        <begin position="242"/>
        <end position="262"/>
    </location>
</feature>
<dbReference type="GO" id="GO:0005886">
    <property type="term" value="C:plasma membrane"/>
    <property type="evidence" value="ECO:0007669"/>
    <property type="project" value="UniProtKB-SubCell"/>
</dbReference>
<comment type="subcellular location">
    <subcellularLocation>
        <location evidence="1">Cell inner membrane</location>
        <topology evidence="1">Multi-pass membrane protein</topology>
    </subcellularLocation>
    <subcellularLocation>
        <location evidence="9">Cell membrane</location>
        <topology evidence="9">Multi-pass membrane protein</topology>
    </subcellularLocation>
</comment>
<keyword evidence="7 9" id="KW-1133">Transmembrane helix</keyword>
<dbReference type="EMBL" id="BJTG01000002">
    <property type="protein sequence ID" value="GEJ56378.1"/>
    <property type="molecule type" value="Genomic_DNA"/>
</dbReference>
<evidence type="ECO:0000313" key="11">
    <source>
        <dbReference type="EMBL" id="GEJ56378.1"/>
    </source>
</evidence>
<keyword evidence="8 9" id="KW-0472">Membrane</keyword>
<evidence type="ECO:0000256" key="1">
    <source>
        <dbReference type="ARBA" id="ARBA00004429"/>
    </source>
</evidence>
<evidence type="ECO:0000256" key="2">
    <source>
        <dbReference type="ARBA" id="ARBA00007783"/>
    </source>
</evidence>
<feature type="transmembrane region" description="Helical" evidence="9">
    <location>
        <begin position="183"/>
        <end position="204"/>
    </location>
</feature>
<comment type="similarity">
    <text evidence="2 9">Belongs to the ABC-2 integral membrane protein family.</text>
</comment>
<accession>A0A7I9VJN3</accession>
<dbReference type="Pfam" id="PF01061">
    <property type="entry name" value="ABC2_membrane"/>
    <property type="match status" value="1"/>
</dbReference>
<evidence type="ECO:0000313" key="12">
    <source>
        <dbReference type="Proteomes" id="UP000503640"/>
    </source>
</evidence>
<dbReference type="AlphaFoldDB" id="A0A7I9VJN3"/>
<keyword evidence="6 9" id="KW-0812">Transmembrane</keyword>
<dbReference type="GO" id="GO:0140359">
    <property type="term" value="F:ABC-type transporter activity"/>
    <property type="evidence" value="ECO:0007669"/>
    <property type="project" value="InterPro"/>
</dbReference>
<keyword evidence="5" id="KW-0997">Cell inner membrane</keyword>
<dbReference type="GO" id="GO:0015920">
    <property type="term" value="P:lipopolysaccharide transport"/>
    <property type="evidence" value="ECO:0007669"/>
    <property type="project" value="TreeGrafter"/>
</dbReference>
<evidence type="ECO:0000256" key="8">
    <source>
        <dbReference type="ARBA" id="ARBA00023136"/>
    </source>
</evidence>